<reference evidence="3" key="1">
    <citation type="journal article" date="2019" name="Int. J. Syst. Evol. Microbiol.">
        <title>The Global Catalogue of Microorganisms (GCM) 10K type strain sequencing project: providing services to taxonomists for standard genome sequencing and annotation.</title>
        <authorList>
            <consortium name="The Broad Institute Genomics Platform"/>
            <consortium name="The Broad Institute Genome Sequencing Center for Infectious Disease"/>
            <person name="Wu L."/>
            <person name="Ma J."/>
        </authorList>
    </citation>
    <scope>NUCLEOTIDE SEQUENCE [LARGE SCALE GENOMIC DNA]</scope>
    <source>
        <strain evidence="3">KCTC 42498</strain>
    </source>
</reference>
<comment type="caution">
    <text evidence="2">The sequence shown here is derived from an EMBL/GenBank/DDBJ whole genome shotgun (WGS) entry which is preliminary data.</text>
</comment>
<protein>
    <recommendedName>
        <fullName evidence="4">Type IX secretion system membrane protein, PorP/SprF family</fullName>
    </recommendedName>
</protein>
<dbReference type="Gene3D" id="2.40.160.60">
    <property type="entry name" value="Outer membrane protein transport protein (OMPP1/FadL/TodX)"/>
    <property type="match status" value="1"/>
</dbReference>
<evidence type="ECO:0000256" key="1">
    <source>
        <dbReference type="SAM" id="SignalP"/>
    </source>
</evidence>
<feature type="signal peptide" evidence="1">
    <location>
        <begin position="1"/>
        <end position="22"/>
    </location>
</feature>
<evidence type="ECO:0008006" key="4">
    <source>
        <dbReference type="Google" id="ProtNLM"/>
    </source>
</evidence>
<sequence>MNDYKNYLLLLITCLYPYLAFAQADTPIGARAAALGNASVTLPDLWAVHNNIAGVASLEQPQIGVYMENRFGVQAFTTAAFAAVYPTKQYGSYGLSISRFGDELFSQQHLGLGIGHKLGQFSLGAKLDVWQVSVKGYGNQKALALSVGGQAEIIPGLYFGAKAYNLNQAKLSAFEDERLPTVMKAGLAYKPFHKLLLAVETEKNIDYDANFKAGIEYQLLQEKLVLRTGFHTLTNQASFGAGFTARHLKIDYAFGSATLLGPSHHLSVGYAFHRSATE</sequence>
<feature type="chain" id="PRO_5045969289" description="Type IX secretion system membrane protein, PorP/SprF family" evidence="1">
    <location>
        <begin position="23"/>
        <end position="278"/>
    </location>
</feature>
<evidence type="ECO:0000313" key="2">
    <source>
        <dbReference type="EMBL" id="MFD2514569.1"/>
    </source>
</evidence>
<accession>A0ABW5IMT3</accession>
<evidence type="ECO:0000313" key="3">
    <source>
        <dbReference type="Proteomes" id="UP001597544"/>
    </source>
</evidence>
<gene>
    <name evidence="2" type="ORF">ACFSRY_11890</name>
</gene>
<keyword evidence="1" id="KW-0732">Signal</keyword>
<keyword evidence="3" id="KW-1185">Reference proteome</keyword>
<dbReference type="RefSeq" id="WP_377507425.1">
    <property type="nucleotide sequence ID" value="NZ_JBHULU010000015.1"/>
</dbReference>
<organism evidence="2 3">
    <name type="scientific">Pontibacter locisalis</name>
    <dbReference type="NCBI Taxonomy" id="1719035"/>
    <lineage>
        <taxon>Bacteria</taxon>
        <taxon>Pseudomonadati</taxon>
        <taxon>Bacteroidota</taxon>
        <taxon>Cytophagia</taxon>
        <taxon>Cytophagales</taxon>
        <taxon>Hymenobacteraceae</taxon>
        <taxon>Pontibacter</taxon>
    </lineage>
</organism>
<dbReference type="Proteomes" id="UP001597544">
    <property type="component" value="Unassembled WGS sequence"/>
</dbReference>
<proteinExistence type="predicted"/>
<name>A0ABW5IMT3_9BACT</name>
<dbReference type="EMBL" id="JBHULU010000015">
    <property type="protein sequence ID" value="MFD2514569.1"/>
    <property type="molecule type" value="Genomic_DNA"/>
</dbReference>